<dbReference type="AlphaFoldDB" id="A0A6J6T6E2"/>
<feature type="region of interest" description="Disordered" evidence="1">
    <location>
        <begin position="32"/>
        <end position="58"/>
    </location>
</feature>
<gene>
    <name evidence="2" type="ORF">UFOPK2810_00402</name>
</gene>
<protein>
    <submittedName>
        <fullName evidence="2">Unannotated protein</fullName>
    </submittedName>
</protein>
<reference evidence="2" key="1">
    <citation type="submission" date="2020-05" db="EMBL/GenBank/DDBJ databases">
        <authorList>
            <person name="Chiriac C."/>
            <person name="Salcher M."/>
            <person name="Ghai R."/>
            <person name="Kavagutti S V."/>
        </authorList>
    </citation>
    <scope>NUCLEOTIDE SEQUENCE</scope>
</reference>
<evidence type="ECO:0000256" key="1">
    <source>
        <dbReference type="SAM" id="MobiDB-lite"/>
    </source>
</evidence>
<sequence>MGVGVDVLRRDDTIDEADGECLLRLDEASAEDEVLRPRRANETGEPLGAAGPGDDPEEDLRLAEAGIVGSNAQIAAQRELAAAAERIAGDRGNRGLGDGCHCCK</sequence>
<evidence type="ECO:0000313" key="2">
    <source>
        <dbReference type="EMBL" id="CAB4742474.1"/>
    </source>
</evidence>
<proteinExistence type="predicted"/>
<organism evidence="2">
    <name type="scientific">freshwater metagenome</name>
    <dbReference type="NCBI Taxonomy" id="449393"/>
    <lineage>
        <taxon>unclassified sequences</taxon>
        <taxon>metagenomes</taxon>
        <taxon>ecological metagenomes</taxon>
    </lineage>
</organism>
<dbReference type="EMBL" id="CAEZYZ010000046">
    <property type="protein sequence ID" value="CAB4742474.1"/>
    <property type="molecule type" value="Genomic_DNA"/>
</dbReference>
<accession>A0A6J6T6E2</accession>
<name>A0A6J6T6E2_9ZZZZ</name>
<feature type="compositionally biased region" description="Basic and acidic residues" evidence="1">
    <location>
        <begin position="32"/>
        <end position="42"/>
    </location>
</feature>